<name>A0A371G521_MUCPR</name>
<proteinExistence type="predicted"/>
<comment type="caution">
    <text evidence="2">The sequence shown here is derived from an EMBL/GenBank/DDBJ whole genome shotgun (WGS) entry which is preliminary data.</text>
</comment>
<evidence type="ECO:0000313" key="2">
    <source>
        <dbReference type="EMBL" id="RDX85433.1"/>
    </source>
</evidence>
<evidence type="ECO:0000313" key="3">
    <source>
        <dbReference type="Proteomes" id="UP000257109"/>
    </source>
</evidence>
<dbReference type="Proteomes" id="UP000257109">
    <property type="component" value="Unassembled WGS sequence"/>
</dbReference>
<organism evidence="2 3">
    <name type="scientific">Mucuna pruriens</name>
    <name type="common">Velvet bean</name>
    <name type="synonym">Dolichos pruriens</name>
    <dbReference type="NCBI Taxonomy" id="157652"/>
    <lineage>
        <taxon>Eukaryota</taxon>
        <taxon>Viridiplantae</taxon>
        <taxon>Streptophyta</taxon>
        <taxon>Embryophyta</taxon>
        <taxon>Tracheophyta</taxon>
        <taxon>Spermatophyta</taxon>
        <taxon>Magnoliopsida</taxon>
        <taxon>eudicotyledons</taxon>
        <taxon>Gunneridae</taxon>
        <taxon>Pentapetalae</taxon>
        <taxon>rosids</taxon>
        <taxon>fabids</taxon>
        <taxon>Fabales</taxon>
        <taxon>Fabaceae</taxon>
        <taxon>Papilionoideae</taxon>
        <taxon>50 kb inversion clade</taxon>
        <taxon>NPAAA clade</taxon>
        <taxon>indigoferoid/millettioid clade</taxon>
        <taxon>Phaseoleae</taxon>
        <taxon>Mucuna</taxon>
    </lineage>
</organism>
<reference evidence="2" key="1">
    <citation type="submission" date="2018-05" db="EMBL/GenBank/DDBJ databases">
        <title>Draft genome of Mucuna pruriens seed.</title>
        <authorList>
            <person name="Nnadi N.E."/>
            <person name="Vos R."/>
            <person name="Hasami M.H."/>
            <person name="Devisetty U.K."/>
            <person name="Aguiy J.C."/>
        </authorList>
    </citation>
    <scope>NUCLEOTIDE SEQUENCE [LARGE SCALE GENOMIC DNA]</scope>
    <source>
        <strain evidence="2">JCA_2017</strain>
    </source>
</reference>
<evidence type="ECO:0000256" key="1">
    <source>
        <dbReference type="SAM" id="MobiDB-lite"/>
    </source>
</evidence>
<feature type="compositionally biased region" description="Polar residues" evidence="1">
    <location>
        <begin position="1"/>
        <end position="13"/>
    </location>
</feature>
<accession>A0A371G521</accession>
<gene>
    <name evidence="2" type="ORF">CR513_33378</name>
</gene>
<feature type="region of interest" description="Disordered" evidence="1">
    <location>
        <begin position="1"/>
        <end position="86"/>
    </location>
</feature>
<dbReference type="EMBL" id="QJKJ01006798">
    <property type="protein sequence ID" value="RDX85433.1"/>
    <property type="molecule type" value="Genomic_DNA"/>
</dbReference>
<protein>
    <submittedName>
        <fullName evidence="2">Uncharacterized protein</fullName>
    </submittedName>
</protein>
<keyword evidence="3" id="KW-1185">Reference proteome</keyword>
<dbReference type="AlphaFoldDB" id="A0A371G521"/>
<sequence length="155" mass="16562">MPMTQNQAASSTNEGEEDTLQKLLRVVASPQACSDKHSQHMTARSGGEASPGQGAAYGGHESGRTKGRRASLLDSDDEGNHKKRGGGVVVPTACTLSFWGQLFSEKIDGTLILANFHEVVVEPFDGTQDPHLICKSFRPKCTSMEEMTPLAANCS</sequence>
<feature type="non-terminal residue" evidence="2">
    <location>
        <position position="1"/>
    </location>
</feature>